<dbReference type="KEGG" id="slim:SCL_0870"/>
<proteinExistence type="predicted"/>
<sequence length="85" mass="10105">MPYTYPTPRDIGLKIPPSLREARFNAGFQHALKGGHLTEVEYFRRSFRLGFRAAKLYLREVRRHRGILDFPMRAKYRLRALWRGG</sequence>
<dbReference type="OrthoDB" id="9871336at2"/>
<dbReference type="EMBL" id="AP014879">
    <property type="protein sequence ID" value="BAV33190.1"/>
    <property type="molecule type" value="Genomic_DNA"/>
</dbReference>
<evidence type="ECO:0000313" key="2">
    <source>
        <dbReference type="Proteomes" id="UP000243180"/>
    </source>
</evidence>
<accession>A0A1B4XEG3</accession>
<dbReference type="AlphaFoldDB" id="A0A1B4XEG3"/>
<keyword evidence="2" id="KW-1185">Reference proteome</keyword>
<name>A0A1B4XEG3_9GAMM</name>
<reference evidence="1 2" key="1">
    <citation type="submission" date="2015-05" db="EMBL/GenBank/DDBJ databases">
        <title>Complete genome sequence of a sulfur-oxidizing gammaproteobacterium strain HA5.</title>
        <authorList>
            <person name="Miura A."/>
            <person name="Kojima H."/>
            <person name="Fukui M."/>
        </authorList>
    </citation>
    <scope>NUCLEOTIDE SEQUENCE [LARGE SCALE GENOMIC DNA]</scope>
    <source>
        <strain evidence="1 2">HA5</strain>
    </source>
</reference>
<gene>
    <name evidence="1" type="ORF">SCL_0870</name>
</gene>
<organism evidence="1 2">
    <name type="scientific">Sulfuricaulis limicola</name>
    <dbReference type="NCBI Taxonomy" id="1620215"/>
    <lineage>
        <taxon>Bacteria</taxon>
        <taxon>Pseudomonadati</taxon>
        <taxon>Pseudomonadota</taxon>
        <taxon>Gammaproteobacteria</taxon>
        <taxon>Acidiferrobacterales</taxon>
        <taxon>Acidiferrobacteraceae</taxon>
        <taxon>Sulfuricaulis</taxon>
    </lineage>
</organism>
<evidence type="ECO:0000313" key="1">
    <source>
        <dbReference type="EMBL" id="BAV33190.1"/>
    </source>
</evidence>
<protein>
    <submittedName>
        <fullName evidence="1">Uncharacterized protein</fullName>
    </submittedName>
</protein>
<dbReference type="InParanoid" id="A0A1B4XEG3"/>
<dbReference type="RefSeq" id="WP_096360073.1">
    <property type="nucleotide sequence ID" value="NZ_AP014879.1"/>
</dbReference>
<dbReference type="Proteomes" id="UP000243180">
    <property type="component" value="Chromosome"/>
</dbReference>